<evidence type="ECO:0000313" key="2">
    <source>
        <dbReference type="Proteomes" id="UP000053875"/>
    </source>
</evidence>
<name>A0A093IYF2_DRYPU</name>
<dbReference type="GO" id="GO:0007508">
    <property type="term" value="P:larval heart development"/>
    <property type="evidence" value="ECO:0007669"/>
    <property type="project" value="TreeGrafter"/>
</dbReference>
<dbReference type="GO" id="GO:0061343">
    <property type="term" value="P:cell adhesion involved in heart morphogenesis"/>
    <property type="evidence" value="ECO:0007669"/>
    <property type="project" value="TreeGrafter"/>
</dbReference>
<dbReference type="EMBL" id="KL216879">
    <property type="protein sequence ID" value="KFV71718.1"/>
    <property type="molecule type" value="Genomic_DNA"/>
</dbReference>
<dbReference type="GO" id="GO:0003964">
    <property type="term" value="F:RNA-directed DNA polymerase activity"/>
    <property type="evidence" value="ECO:0007669"/>
    <property type="project" value="UniProtKB-KW"/>
</dbReference>
<gene>
    <name evidence="1" type="ORF">N307_07850</name>
</gene>
<evidence type="ECO:0000313" key="1">
    <source>
        <dbReference type="EMBL" id="KFV71718.1"/>
    </source>
</evidence>
<dbReference type="PANTHER" id="PTHR33395:SF22">
    <property type="entry name" value="REVERSE TRANSCRIPTASE DOMAIN-CONTAINING PROTEIN"/>
    <property type="match status" value="1"/>
</dbReference>
<keyword evidence="2" id="KW-1185">Reference proteome</keyword>
<sequence>GRGGEKQLPIISEDQVRDHLRNLKVFKSMGPDRIHPQVLRELADEVAKPFSILFQKSWQSGEVPTDWKRGNIAPIFRKGKKEKPGNYRPVGLTSVPGKIMEQILLEALLTQKNSEEVI</sequence>
<feature type="non-terminal residue" evidence="1">
    <location>
        <position position="118"/>
    </location>
</feature>
<keyword evidence="1" id="KW-0548">Nucleotidyltransferase</keyword>
<dbReference type="PANTHER" id="PTHR33395">
    <property type="entry name" value="TRANSCRIPTASE, PUTATIVE-RELATED-RELATED"/>
    <property type="match status" value="1"/>
</dbReference>
<accession>A0A093IYF2</accession>
<dbReference type="AlphaFoldDB" id="A0A093IYF2"/>
<dbReference type="Proteomes" id="UP000053875">
    <property type="component" value="Unassembled WGS sequence"/>
</dbReference>
<dbReference type="GO" id="GO:0031012">
    <property type="term" value="C:extracellular matrix"/>
    <property type="evidence" value="ECO:0007669"/>
    <property type="project" value="TreeGrafter"/>
</dbReference>
<protein>
    <submittedName>
        <fullName evidence="1">RNA-directed DNA polymerase from mobile element jockey</fullName>
    </submittedName>
</protein>
<proteinExistence type="predicted"/>
<feature type="non-terminal residue" evidence="1">
    <location>
        <position position="1"/>
    </location>
</feature>
<reference evidence="1 2" key="1">
    <citation type="submission" date="2014-04" db="EMBL/GenBank/DDBJ databases">
        <title>Genome evolution of avian class.</title>
        <authorList>
            <person name="Zhang G."/>
            <person name="Li C."/>
        </authorList>
    </citation>
    <scope>NUCLEOTIDE SEQUENCE [LARGE SCALE GENOMIC DNA]</scope>
    <source>
        <strain evidence="1">BGI_N307</strain>
    </source>
</reference>
<keyword evidence="1" id="KW-0808">Transferase</keyword>
<keyword evidence="1" id="KW-0695">RNA-directed DNA polymerase</keyword>
<organism evidence="1 2">
    <name type="scientific">Dryobates pubescens</name>
    <name type="common">Downy woodpecker</name>
    <name type="synonym">Picoides pubescens</name>
    <dbReference type="NCBI Taxonomy" id="118200"/>
    <lineage>
        <taxon>Eukaryota</taxon>
        <taxon>Metazoa</taxon>
        <taxon>Chordata</taxon>
        <taxon>Craniata</taxon>
        <taxon>Vertebrata</taxon>
        <taxon>Euteleostomi</taxon>
        <taxon>Archelosauria</taxon>
        <taxon>Archosauria</taxon>
        <taxon>Dinosauria</taxon>
        <taxon>Saurischia</taxon>
        <taxon>Theropoda</taxon>
        <taxon>Coelurosauria</taxon>
        <taxon>Aves</taxon>
        <taxon>Neognathae</taxon>
        <taxon>Neoaves</taxon>
        <taxon>Telluraves</taxon>
        <taxon>Coraciimorphae</taxon>
        <taxon>Piciformes</taxon>
        <taxon>Picidae</taxon>
        <taxon>Dryobates</taxon>
    </lineage>
</organism>